<dbReference type="Proteomes" id="UP001283361">
    <property type="component" value="Unassembled WGS sequence"/>
</dbReference>
<keyword evidence="2" id="KW-1185">Reference proteome</keyword>
<gene>
    <name evidence="1" type="ORF">RRG08_004457</name>
</gene>
<evidence type="ECO:0000313" key="2">
    <source>
        <dbReference type="Proteomes" id="UP001283361"/>
    </source>
</evidence>
<protein>
    <submittedName>
        <fullName evidence="1">Uncharacterized protein</fullName>
    </submittedName>
</protein>
<proteinExistence type="predicted"/>
<dbReference type="AlphaFoldDB" id="A0AAE1E611"/>
<reference evidence="1" key="1">
    <citation type="journal article" date="2023" name="G3 (Bethesda)">
        <title>A reference genome for the long-term kleptoplast-retaining sea slug Elysia crispata morphotype clarki.</title>
        <authorList>
            <person name="Eastman K.E."/>
            <person name="Pendleton A.L."/>
            <person name="Shaikh M.A."/>
            <person name="Suttiyut T."/>
            <person name="Ogas R."/>
            <person name="Tomko P."/>
            <person name="Gavelis G."/>
            <person name="Widhalm J.R."/>
            <person name="Wisecaver J.H."/>
        </authorList>
    </citation>
    <scope>NUCLEOTIDE SEQUENCE</scope>
    <source>
        <strain evidence="1">ECLA1</strain>
    </source>
</reference>
<name>A0AAE1E611_9GAST</name>
<accession>A0AAE1E611</accession>
<sequence length="74" mass="8438">MPLFHFGWNGVYIMNKFFLRDSNAMSCLGPHDHCVDKPWSIVEDPNSRAVDPNSKGLTITPPALSCHIERKRKI</sequence>
<comment type="caution">
    <text evidence="1">The sequence shown here is derived from an EMBL/GenBank/DDBJ whole genome shotgun (WGS) entry which is preliminary data.</text>
</comment>
<evidence type="ECO:0000313" key="1">
    <source>
        <dbReference type="EMBL" id="KAK3795302.1"/>
    </source>
</evidence>
<dbReference type="EMBL" id="JAWDGP010001073">
    <property type="protein sequence ID" value="KAK3795302.1"/>
    <property type="molecule type" value="Genomic_DNA"/>
</dbReference>
<organism evidence="1 2">
    <name type="scientific">Elysia crispata</name>
    <name type="common">lettuce slug</name>
    <dbReference type="NCBI Taxonomy" id="231223"/>
    <lineage>
        <taxon>Eukaryota</taxon>
        <taxon>Metazoa</taxon>
        <taxon>Spiralia</taxon>
        <taxon>Lophotrochozoa</taxon>
        <taxon>Mollusca</taxon>
        <taxon>Gastropoda</taxon>
        <taxon>Heterobranchia</taxon>
        <taxon>Euthyneura</taxon>
        <taxon>Panpulmonata</taxon>
        <taxon>Sacoglossa</taxon>
        <taxon>Placobranchoidea</taxon>
        <taxon>Plakobranchidae</taxon>
        <taxon>Elysia</taxon>
    </lineage>
</organism>